<evidence type="ECO:0008006" key="4">
    <source>
        <dbReference type="Google" id="ProtNLM"/>
    </source>
</evidence>
<dbReference type="SUPFAM" id="SSF81901">
    <property type="entry name" value="HCP-like"/>
    <property type="match status" value="1"/>
</dbReference>
<dbReference type="PANTHER" id="PTHR45084:SF1">
    <property type="entry name" value="ERAD-ASSOCIATED E3 UBIQUITIN-PROTEIN LIGASE COMPONENT HRD3A-RELATED"/>
    <property type="match status" value="1"/>
</dbReference>
<dbReference type="EMBL" id="OU503039">
    <property type="protein sequence ID" value="CAI9759563.1"/>
    <property type="molecule type" value="Genomic_DNA"/>
</dbReference>
<dbReference type="InterPro" id="IPR011990">
    <property type="entry name" value="TPR-like_helical_dom_sf"/>
</dbReference>
<dbReference type="AlphaFoldDB" id="A0AAD1YY84"/>
<evidence type="ECO:0000256" key="1">
    <source>
        <dbReference type="SAM" id="SignalP"/>
    </source>
</evidence>
<sequence length="192" mass="21420">MKNQEIQLSFYLLFLALLPLSTLARPIVLVLTQDDLSDPTATHNLSSLDDFVVNSSDFDDFPDFESRIDSVIDPGSWSPVLESEMDESNNALINSELIYYSVVRLMVEAASRGEYRLIEEAVSEIDATSTGGDPHAQSVMGFFYNTGMTREKNKAKGFLYHYFAAQGGNMQSKMALAYTYYSQEVSFEISAA</sequence>
<evidence type="ECO:0000313" key="3">
    <source>
        <dbReference type="Proteomes" id="UP000834106"/>
    </source>
</evidence>
<proteinExistence type="predicted"/>
<feature type="chain" id="PRO_5041979331" description="Sel1 repeat family protein" evidence="1">
    <location>
        <begin position="25"/>
        <end position="192"/>
    </location>
</feature>
<accession>A0AAD1YY84</accession>
<dbReference type="InterPro" id="IPR044623">
    <property type="entry name" value="HRD3"/>
</dbReference>
<feature type="signal peptide" evidence="1">
    <location>
        <begin position="1"/>
        <end position="24"/>
    </location>
</feature>
<name>A0AAD1YY84_9LAMI</name>
<reference evidence="2" key="1">
    <citation type="submission" date="2023-05" db="EMBL/GenBank/DDBJ databases">
        <authorList>
            <person name="Huff M."/>
        </authorList>
    </citation>
    <scope>NUCLEOTIDE SEQUENCE</scope>
</reference>
<evidence type="ECO:0000313" key="2">
    <source>
        <dbReference type="EMBL" id="CAI9759563.1"/>
    </source>
</evidence>
<organism evidence="2 3">
    <name type="scientific">Fraxinus pennsylvanica</name>
    <dbReference type="NCBI Taxonomy" id="56036"/>
    <lineage>
        <taxon>Eukaryota</taxon>
        <taxon>Viridiplantae</taxon>
        <taxon>Streptophyta</taxon>
        <taxon>Embryophyta</taxon>
        <taxon>Tracheophyta</taxon>
        <taxon>Spermatophyta</taxon>
        <taxon>Magnoliopsida</taxon>
        <taxon>eudicotyledons</taxon>
        <taxon>Gunneridae</taxon>
        <taxon>Pentapetalae</taxon>
        <taxon>asterids</taxon>
        <taxon>lamiids</taxon>
        <taxon>Lamiales</taxon>
        <taxon>Oleaceae</taxon>
        <taxon>Oleeae</taxon>
        <taxon>Fraxinus</taxon>
    </lineage>
</organism>
<keyword evidence="3" id="KW-1185">Reference proteome</keyword>
<dbReference type="GO" id="GO:0036503">
    <property type="term" value="P:ERAD pathway"/>
    <property type="evidence" value="ECO:0007669"/>
    <property type="project" value="InterPro"/>
</dbReference>
<keyword evidence="1" id="KW-0732">Signal</keyword>
<protein>
    <recommendedName>
        <fullName evidence="4">Sel1 repeat family protein</fullName>
    </recommendedName>
</protein>
<dbReference type="PANTHER" id="PTHR45084">
    <property type="entry name" value="ERAD-ASSOCIATED E3 UBIQUITIN-PROTEIN LIGASE COMPONENT HRD3A-RELATED"/>
    <property type="match status" value="1"/>
</dbReference>
<gene>
    <name evidence="2" type="ORF">FPE_LOCUS6993</name>
</gene>
<dbReference type="Proteomes" id="UP000834106">
    <property type="component" value="Chromosome 4"/>
</dbReference>
<dbReference type="Gene3D" id="1.25.40.10">
    <property type="entry name" value="Tetratricopeptide repeat domain"/>
    <property type="match status" value="1"/>
</dbReference>